<reference evidence="6" key="2">
    <citation type="submission" date="2025-09" db="UniProtKB">
        <authorList>
            <consortium name="Ensembl"/>
        </authorList>
    </citation>
    <scope>IDENTIFICATION</scope>
</reference>
<feature type="compositionally biased region" description="Basic and acidic residues" evidence="4">
    <location>
        <begin position="975"/>
        <end position="986"/>
    </location>
</feature>
<evidence type="ECO:0000256" key="3">
    <source>
        <dbReference type="PROSITE-ProRule" id="PRU00024"/>
    </source>
</evidence>
<dbReference type="InterPro" id="IPR000315">
    <property type="entry name" value="Znf_B-box"/>
</dbReference>
<protein>
    <recommendedName>
        <fullName evidence="5">B box-type domain-containing protein</fullName>
    </recommendedName>
</protein>
<dbReference type="AlphaFoldDB" id="A0A8P4GMC0"/>
<reference evidence="6" key="1">
    <citation type="submission" date="2025-08" db="UniProtKB">
        <authorList>
            <consortium name="Ensembl"/>
        </authorList>
    </citation>
    <scope>IDENTIFICATION</scope>
</reference>
<keyword evidence="7" id="KW-1185">Reference proteome</keyword>
<feature type="region of interest" description="Disordered" evidence="4">
    <location>
        <begin position="498"/>
        <end position="643"/>
    </location>
</feature>
<gene>
    <name evidence="6" type="primary">zbbx</name>
</gene>
<feature type="domain" description="B box-type" evidence="5">
    <location>
        <begin position="133"/>
        <end position="179"/>
    </location>
</feature>
<feature type="compositionally biased region" description="Low complexity" evidence="4">
    <location>
        <begin position="598"/>
        <end position="609"/>
    </location>
</feature>
<feature type="compositionally biased region" description="Acidic residues" evidence="4">
    <location>
        <begin position="834"/>
        <end position="849"/>
    </location>
</feature>
<feature type="region of interest" description="Disordered" evidence="4">
    <location>
        <begin position="676"/>
        <end position="724"/>
    </location>
</feature>
<dbReference type="PROSITE" id="PS50119">
    <property type="entry name" value="ZF_BBOX"/>
    <property type="match status" value="1"/>
</dbReference>
<accession>A0A8P4GMC0</accession>
<proteinExistence type="predicted"/>
<feature type="compositionally biased region" description="Pro residues" evidence="4">
    <location>
        <begin position="203"/>
        <end position="215"/>
    </location>
</feature>
<feature type="compositionally biased region" description="Basic and acidic residues" evidence="4">
    <location>
        <begin position="342"/>
        <end position="359"/>
    </location>
</feature>
<dbReference type="CDD" id="cd19818">
    <property type="entry name" value="Bbox1_ZBBX"/>
    <property type="match status" value="1"/>
</dbReference>
<feature type="region of interest" description="Disordered" evidence="4">
    <location>
        <begin position="1027"/>
        <end position="1065"/>
    </location>
</feature>
<evidence type="ECO:0000256" key="4">
    <source>
        <dbReference type="SAM" id="MobiDB-lite"/>
    </source>
</evidence>
<dbReference type="Proteomes" id="UP000694389">
    <property type="component" value="Unassembled WGS sequence"/>
</dbReference>
<feature type="region of interest" description="Disordered" evidence="4">
    <location>
        <begin position="972"/>
        <end position="1007"/>
    </location>
</feature>
<dbReference type="RefSeq" id="XP_051252808.1">
    <property type="nucleotide sequence ID" value="XM_051396848.1"/>
</dbReference>
<feature type="compositionally biased region" description="Polar residues" evidence="4">
    <location>
        <begin position="71"/>
        <end position="83"/>
    </location>
</feature>
<feature type="compositionally biased region" description="Polar residues" evidence="4">
    <location>
        <begin position="676"/>
        <end position="692"/>
    </location>
</feature>
<dbReference type="InterPro" id="IPR037688">
    <property type="entry name" value="ZBBX"/>
</dbReference>
<dbReference type="Ensembl" id="ENSDLAT00005078755.1">
    <property type="protein sequence ID" value="ENSDLAP00005080154.1"/>
    <property type="gene ID" value="ENSDLAG00005034010.1"/>
</dbReference>
<feature type="compositionally biased region" description="Polar residues" evidence="4">
    <location>
        <begin position="712"/>
        <end position="722"/>
    </location>
</feature>
<evidence type="ECO:0000313" key="6">
    <source>
        <dbReference type="Ensembl" id="ENSDLAP00005080154.1"/>
    </source>
</evidence>
<evidence type="ECO:0000256" key="2">
    <source>
        <dbReference type="ARBA" id="ARBA00022833"/>
    </source>
</evidence>
<keyword evidence="2" id="KW-0862">Zinc</keyword>
<evidence type="ECO:0000259" key="5">
    <source>
        <dbReference type="PROSITE" id="PS50119"/>
    </source>
</evidence>
<feature type="region of interest" description="Disordered" evidence="4">
    <location>
        <begin position="834"/>
        <end position="865"/>
    </location>
</feature>
<organism evidence="6 7">
    <name type="scientific">Dicentrarchus labrax</name>
    <name type="common">European seabass</name>
    <name type="synonym">Morone labrax</name>
    <dbReference type="NCBI Taxonomy" id="13489"/>
    <lineage>
        <taxon>Eukaryota</taxon>
        <taxon>Metazoa</taxon>
        <taxon>Chordata</taxon>
        <taxon>Craniata</taxon>
        <taxon>Vertebrata</taxon>
        <taxon>Euteleostomi</taxon>
        <taxon>Actinopterygii</taxon>
        <taxon>Neopterygii</taxon>
        <taxon>Teleostei</taxon>
        <taxon>Neoteleostei</taxon>
        <taxon>Acanthomorphata</taxon>
        <taxon>Eupercaria</taxon>
        <taxon>Moronidae</taxon>
        <taxon>Dicentrarchus</taxon>
    </lineage>
</organism>
<feature type="compositionally biased region" description="Polar residues" evidence="4">
    <location>
        <begin position="610"/>
        <end position="620"/>
    </location>
</feature>
<feature type="compositionally biased region" description="Polar residues" evidence="4">
    <location>
        <begin position="1027"/>
        <end position="1037"/>
    </location>
</feature>
<dbReference type="PANTHER" id="PTHR28634">
    <property type="entry name" value="ZINC FINGER B-BOX DOMAIN-CONTAINING PROTEIN 1"/>
    <property type="match status" value="1"/>
</dbReference>
<keyword evidence="1 3" id="KW-0479">Metal-binding</keyword>
<feature type="region of interest" description="Disordered" evidence="4">
    <location>
        <begin position="199"/>
        <end position="250"/>
    </location>
</feature>
<feature type="compositionally biased region" description="Polar residues" evidence="4">
    <location>
        <begin position="220"/>
        <end position="237"/>
    </location>
</feature>
<dbReference type="CTD" id="79740"/>
<dbReference type="GO" id="GO:0008270">
    <property type="term" value="F:zinc ion binding"/>
    <property type="evidence" value="ECO:0007669"/>
    <property type="project" value="UniProtKB-KW"/>
</dbReference>
<feature type="compositionally biased region" description="Basic and acidic residues" evidence="4">
    <location>
        <begin position="1173"/>
        <end position="1185"/>
    </location>
</feature>
<dbReference type="PANTHER" id="PTHR28634:SF1">
    <property type="entry name" value="ZINC FINGER B-BOX DOMAIN-CONTAINING PROTEIN 1"/>
    <property type="match status" value="1"/>
</dbReference>
<feature type="region of interest" description="Disordered" evidence="4">
    <location>
        <begin position="907"/>
        <end position="931"/>
    </location>
</feature>
<feature type="region of interest" description="Disordered" evidence="4">
    <location>
        <begin position="36"/>
        <end position="83"/>
    </location>
</feature>
<dbReference type="GeneTree" id="ENSGT00940000167407"/>
<evidence type="ECO:0000256" key="1">
    <source>
        <dbReference type="ARBA" id="ARBA00022771"/>
    </source>
</evidence>
<feature type="region of interest" description="Disordered" evidence="4">
    <location>
        <begin position="338"/>
        <end position="359"/>
    </location>
</feature>
<sequence>MNLNDFVVLPHNKAKSVKLNARNLQELQMETVTLGQESKDMEEKLQQLKESMSKEKEERGHSGRFRWKSGQCGSLNSNATSTKMNKENRLQKLSAGKVKIRVLKDEPLTAPPQPPPPPPPIAVGLRTTRRNRLKGKSCGQCEVKTAELMCAECTEDYCVGCFAKFHQKGALKLHRMIPIQADLQTHVSTRDVVSCFQKQISPSSPPALNPSPNSKPSPSHTFTSNGITKRGNQSPENGTEAVAKPMPLHPDPSQVFLLNYGGEKNVEMIEEGLKRKDQREFPTCLLRGEYDEEESARSFQEALSQWRGERTDGTGEAMTEDAMWTPVRPVSVSAMATQTDLASDRGAEGQGRRRRGGEDRVPVTLEFTKNSLTYMDRLLLKKHRRTPIEMYHPSLATVGTDLNSLTKTNNEEETESSLTAQEEDFRRYCASLFAVPVSRGRIEPQITTPESCLIIEVLDEGHRDIDGDFVAEQRTDKNRMVPSVQQVLSKGKTLVPQTAFTSAGSSRVRRLSPSSTQSYQQSRAPAQPKAAQKSHLTKPQTQAEHSRKSSSSKSKPSVCPTAETPRTSKTSIKTPTPTSQKPNCSPTVHKSKPDHGSPRLLSSPSLPHSQTEIPKSSHGISFQPDAFPLASARPPIPEEYPSPSSSISFSLGCTFTVSPSGSTETTLLPKVYQSTPLQKASDSSPLPEQCQSPKLFPEPISSLKLSQPPPSNLESPRQSQYSFCDPESLLSDDQLQLPLSHVSYSPNPIPKSLEQSPPLKTLSCSSLLKESPPGAYSKHRSTPANEDAPVFMSSTPISGDHESSLSPQDTQCIPSLPLHLLNVIKSSHLTVKMEEEEELSIEDSGDEMSSDSLGLAPDEEDSSDEEAEMCGCLTRGRSGEEEQRNTAIPHLEESFVPTNAERKKALQMDEQEQLSEPSMEDTGTGRTANPPHRCEMLSPAPGVMHKQSAGSGSEQFCDLDGFSPLGLDMNSGHSDTPEHTHCDSLHTRQTFPYDSDPTGSEGYEPSSSLSICTEEHLVFEMMKDTHTQPTGIQIHSTKPTRRGEISENELGTSGRWSGSHLPGKSTPTLSRVPAACCLPRPTLGSDVGPAFRPLSGAAQEIMEICSVDQMGCEDPDLDTETTAHTVHELEQELKLMAKGADIHIETGKQASEFGAGNSGSQEQHGNHHFTRGRVSEEQRDEEAAAQRDQQSVLLLP</sequence>
<feature type="region of interest" description="Disordered" evidence="4">
    <location>
        <begin position="763"/>
        <end position="787"/>
    </location>
</feature>
<feature type="compositionally biased region" description="Basic and acidic residues" evidence="4">
    <location>
        <begin position="37"/>
        <end position="61"/>
    </location>
</feature>
<feature type="region of interest" description="Disordered" evidence="4">
    <location>
        <begin position="1147"/>
        <end position="1196"/>
    </location>
</feature>
<keyword evidence="1 3" id="KW-0863">Zinc-finger</keyword>
<name>A0A8P4GMC0_DICLA</name>
<evidence type="ECO:0000313" key="7">
    <source>
        <dbReference type="Proteomes" id="UP000694389"/>
    </source>
</evidence>
<dbReference type="Pfam" id="PF22586">
    <property type="entry name" value="ANCHR-like_BBOX"/>
    <property type="match status" value="1"/>
</dbReference>
<feature type="compositionally biased region" description="Low complexity" evidence="4">
    <location>
        <begin position="564"/>
        <end position="582"/>
    </location>
</feature>
<dbReference type="GeneID" id="127361827"/>
<feature type="compositionally biased region" description="Polar residues" evidence="4">
    <location>
        <begin position="512"/>
        <end position="524"/>
    </location>
</feature>